<dbReference type="InterPro" id="IPR036691">
    <property type="entry name" value="Endo/exonu/phosph_ase_sf"/>
</dbReference>
<dbReference type="EMBL" id="CP108195">
    <property type="protein sequence ID" value="WTS17652.1"/>
    <property type="molecule type" value="Genomic_DNA"/>
</dbReference>
<accession>A0AAU1UK89</accession>
<dbReference type="GO" id="GO:0000175">
    <property type="term" value="F:3'-5'-RNA exonuclease activity"/>
    <property type="evidence" value="ECO:0007669"/>
    <property type="project" value="TreeGrafter"/>
</dbReference>
<dbReference type="SUPFAM" id="SSF56219">
    <property type="entry name" value="DNase I-like"/>
    <property type="match status" value="1"/>
</dbReference>
<organism evidence="2">
    <name type="scientific">Streptomyces sp. NBC_00119</name>
    <dbReference type="NCBI Taxonomy" id="2975659"/>
    <lineage>
        <taxon>Bacteria</taxon>
        <taxon>Bacillati</taxon>
        <taxon>Actinomycetota</taxon>
        <taxon>Actinomycetes</taxon>
        <taxon>Kitasatosporales</taxon>
        <taxon>Streptomycetaceae</taxon>
        <taxon>Streptomyces</taxon>
    </lineage>
</organism>
<dbReference type="Gene3D" id="3.60.10.10">
    <property type="entry name" value="Endonuclease/exonuclease/phosphatase"/>
    <property type="match status" value="1"/>
</dbReference>
<name>A0AAU1UK89_9ACTN</name>
<evidence type="ECO:0000313" key="2">
    <source>
        <dbReference type="EMBL" id="WTS17652.1"/>
    </source>
</evidence>
<dbReference type="PANTHER" id="PTHR12121">
    <property type="entry name" value="CARBON CATABOLITE REPRESSOR PROTEIN 4"/>
    <property type="match status" value="1"/>
</dbReference>
<dbReference type="InterPro" id="IPR050410">
    <property type="entry name" value="CCR4/nocturin_mRNA_transcr"/>
</dbReference>
<sequence>MADLGTPTAGDGLHVMSFNLQVHWNNPPHTWPERRQAVADLLRRARPHLIGTQEGLRHQVHDVEAALGEYGGDYGWIGEGREGGDDGEFMAIFYDRRRLAPLTHGHFWLSGTPDIPASNSWGGGCPRMVTHVHFRDLATGGELYAANTHFDHASADARERSAALLAERLSALAPALPTVVTGDFNTPAGPNSPPYTRLLADAGLMDAWDAAEERGPDLGTFHDYGPPVPDGERIDWILVSRGVRVRSAHADTFAPGGRFPSDHLPIEAVLHTASPRPSSEDPTP</sequence>
<dbReference type="CDD" id="cd09083">
    <property type="entry name" value="EEP-1"/>
    <property type="match status" value="1"/>
</dbReference>
<protein>
    <submittedName>
        <fullName evidence="2">Endonuclease/exonuclease/phosphatase family protein</fullName>
    </submittedName>
</protein>
<dbReference type="Pfam" id="PF03372">
    <property type="entry name" value="Exo_endo_phos"/>
    <property type="match status" value="1"/>
</dbReference>
<feature type="domain" description="Endonuclease/exonuclease/phosphatase" evidence="1">
    <location>
        <begin position="16"/>
        <end position="263"/>
    </location>
</feature>
<dbReference type="GO" id="GO:0004519">
    <property type="term" value="F:endonuclease activity"/>
    <property type="evidence" value="ECO:0007669"/>
    <property type="project" value="UniProtKB-KW"/>
</dbReference>
<dbReference type="AlphaFoldDB" id="A0AAU1UK89"/>
<dbReference type="InterPro" id="IPR005135">
    <property type="entry name" value="Endo/exonuclease/phosphatase"/>
</dbReference>
<proteinExistence type="predicted"/>
<gene>
    <name evidence="2" type="ORF">OHU69_45485</name>
</gene>
<keyword evidence="2" id="KW-0255">Endonuclease</keyword>
<keyword evidence="2" id="KW-0378">Hydrolase</keyword>
<keyword evidence="2" id="KW-0540">Nuclease</keyword>
<reference evidence="2" key="1">
    <citation type="submission" date="2022-10" db="EMBL/GenBank/DDBJ databases">
        <title>The complete genomes of actinobacterial strains from the NBC collection.</title>
        <authorList>
            <person name="Joergensen T.S."/>
            <person name="Alvarez Arevalo M."/>
            <person name="Sterndorff E.B."/>
            <person name="Faurdal D."/>
            <person name="Vuksanovic O."/>
            <person name="Mourched A.-S."/>
            <person name="Charusanti P."/>
            <person name="Shaw S."/>
            <person name="Blin K."/>
            <person name="Weber T."/>
        </authorList>
    </citation>
    <scope>NUCLEOTIDE SEQUENCE</scope>
    <source>
        <strain evidence="2">NBC_00119</strain>
    </source>
</reference>
<dbReference type="PANTHER" id="PTHR12121:SF36">
    <property type="entry name" value="ENDONUCLEASE_EXONUCLEASE_PHOSPHATASE DOMAIN-CONTAINING PROTEIN"/>
    <property type="match status" value="1"/>
</dbReference>
<evidence type="ECO:0000259" key="1">
    <source>
        <dbReference type="Pfam" id="PF03372"/>
    </source>
</evidence>